<protein>
    <submittedName>
        <fullName evidence="3">Esterase</fullName>
    </submittedName>
</protein>
<organism evidence="3 4">
    <name type="scientific">Spirilliplanes yamanashiensis</name>
    <dbReference type="NCBI Taxonomy" id="42233"/>
    <lineage>
        <taxon>Bacteria</taxon>
        <taxon>Bacillati</taxon>
        <taxon>Actinomycetota</taxon>
        <taxon>Actinomycetes</taxon>
        <taxon>Micromonosporales</taxon>
        <taxon>Micromonosporaceae</taxon>
        <taxon>Spirilliplanes</taxon>
    </lineage>
</organism>
<dbReference type="InterPro" id="IPR050300">
    <property type="entry name" value="GDXG_lipolytic_enzyme"/>
</dbReference>
<evidence type="ECO:0000313" key="4">
    <source>
        <dbReference type="Proteomes" id="UP000652013"/>
    </source>
</evidence>
<sequence>MTERHPRHTAPETIDPVLLAALPGLRAAGRARPLTAGTLAAARALGAAEVPTVADLARGGRIRVEEHTTASGVPLYVLSPPGGPARAAVLHIHGGGMVAGAARADLTLASDWVEQLGVTVVSPEYRLAPEHPFPAGADDCFAALGWTAERHATVVVAGVSAGGNLAAATALLARDRGGPALAGQLLVCPMLDDRTVPEPGEPPELHNTWDRWDNLFGWTALLGDARGTAGVSPYAAPARARVDGLPPAYLDVGSADVFLDEDVAYARRLWAAGVACELHVWAGGFHGFEFGVPDAPVSVAARRARTDWLRRLLDARQGEPERRA</sequence>
<dbReference type="SUPFAM" id="SSF53474">
    <property type="entry name" value="alpha/beta-Hydrolases"/>
    <property type="match status" value="1"/>
</dbReference>
<evidence type="ECO:0000259" key="2">
    <source>
        <dbReference type="Pfam" id="PF07859"/>
    </source>
</evidence>
<evidence type="ECO:0000313" key="3">
    <source>
        <dbReference type="EMBL" id="GIJ04835.1"/>
    </source>
</evidence>
<dbReference type="PANTHER" id="PTHR48081">
    <property type="entry name" value="AB HYDROLASE SUPERFAMILY PROTEIN C4A8.06C"/>
    <property type="match status" value="1"/>
</dbReference>
<feature type="domain" description="Alpha/beta hydrolase fold-3" evidence="2">
    <location>
        <begin position="89"/>
        <end position="288"/>
    </location>
</feature>
<reference evidence="3" key="1">
    <citation type="submission" date="2021-01" db="EMBL/GenBank/DDBJ databases">
        <title>Whole genome shotgun sequence of Spirilliplanes yamanashiensis NBRC 15828.</title>
        <authorList>
            <person name="Komaki H."/>
            <person name="Tamura T."/>
        </authorList>
    </citation>
    <scope>NUCLEOTIDE SEQUENCE</scope>
    <source>
        <strain evidence="3">NBRC 15828</strain>
    </source>
</reference>
<proteinExistence type="predicted"/>
<dbReference type="InterPro" id="IPR029058">
    <property type="entry name" value="AB_hydrolase_fold"/>
</dbReference>
<dbReference type="Proteomes" id="UP000652013">
    <property type="component" value="Unassembled WGS sequence"/>
</dbReference>
<evidence type="ECO:0000256" key="1">
    <source>
        <dbReference type="ARBA" id="ARBA00022801"/>
    </source>
</evidence>
<dbReference type="InterPro" id="IPR013094">
    <property type="entry name" value="AB_hydrolase_3"/>
</dbReference>
<keyword evidence="1" id="KW-0378">Hydrolase</keyword>
<dbReference type="Gene3D" id="3.40.50.1820">
    <property type="entry name" value="alpha/beta hydrolase"/>
    <property type="match status" value="1"/>
</dbReference>
<dbReference type="GO" id="GO:0016787">
    <property type="term" value="F:hydrolase activity"/>
    <property type="evidence" value="ECO:0007669"/>
    <property type="project" value="UniProtKB-KW"/>
</dbReference>
<dbReference type="PANTHER" id="PTHR48081:SF8">
    <property type="entry name" value="ALPHA_BETA HYDROLASE FOLD-3 DOMAIN-CONTAINING PROTEIN-RELATED"/>
    <property type="match status" value="1"/>
</dbReference>
<dbReference type="RefSeq" id="WP_203940071.1">
    <property type="nucleotide sequence ID" value="NZ_BAAAGJ010000005.1"/>
</dbReference>
<name>A0A8J3YBC2_9ACTN</name>
<gene>
    <name evidence="3" type="ORF">Sya03_41870</name>
</gene>
<accession>A0A8J3YBC2</accession>
<dbReference type="AlphaFoldDB" id="A0A8J3YBC2"/>
<dbReference type="EMBL" id="BOOY01000030">
    <property type="protein sequence ID" value="GIJ04835.1"/>
    <property type="molecule type" value="Genomic_DNA"/>
</dbReference>
<keyword evidence="4" id="KW-1185">Reference proteome</keyword>
<dbReference type="Pfam" id="PF07859">
    <property type="entry name" value="Abhydrolase_3"/>
    <property type="match status" value="1"/>
</dbReference>
<comment type="caution">
    <text evidence="3">The sequence shown here is derived from an EMBL/GenBank/DDBJ whole genome shotgun (WGS) entry which is preliminary data.</text>
</comment>